<keyword evidence="2" id="KW-1185">Reference proteome</keyword>
<gene>
    <name evidence="1" type="ORF">HEB94_000862</name>
</gene>
<dbReference type="Proteomes" id="UP000638648">
    <property type="component" value="Unassembled WGS sequence"/>
</dbReference>
<organism evidence="1 2">
    <name type="scientific">Actinopolymorpha pittospori</name>
    <dbReference type="NCBI Taxonomy" id="648752"/>
    <lineage>
        <taxon>Bacteria</taxon>
        <taxon>Bacillati</taxon>
        <taxon>Actinomycetota</taxon>
        <taxon>Actinomycetes</taxon>
        <taxon>Propionibacteriales</taxon>
        <taxon>Actinopolymorphaceae</taxon>
        <taxon>Actinopolymorpha</taxon>
    </lineage>
</organism>
<comment type="caution">
    <text evidence="1">The sequence shown here is derived from an EMBL/GenBank/DDBJ whole genome shotgun (WGS) entry which is preliminary data.</text>
</comment>
<evidence type="ECO:0000313" key="1">
    <source>
        <dbReference type="EMBL" id="MBE1604014.1"/>
    </source>
</evidence>
<reference evidence="1" key="1">
    <citation type="submission" date="2020-10" db="EMBL/GenBank/DDBJ databases">
        <title>Sequencing the genomes of 1000 actinobacteria strains.</title>
        <authorList>
            <person name="Klenk H.-P."/>
        </authorList>
    </citation>
    <scope>NUCLEOTIDE SEQUENCE</scope>
    <source>
        <strain evidence="1">DSM 45354</strain>
    </source>
</reference>
<dbReference type="EMBL" id="JADBEM010000001">
    <property type="protein sequence ID" value="MBE1604014.1"/>
    <property type="molecule type" value="Genomic_DNA"/>
</dbReference>
<dbReference type="AlphaFoldDB" id="A0A927MNY8"/>
<sequence length="126" mass="13555">MKTGVAPALLVGGCYTGRCERCTALRRAPTIRWSGACAWLCSHRFWTDLTAVAIPAGARQVGLTGRTPVNDLEQTSRERVPGINPVTVISDPMAPWVLANRTIPRWARSHALPCRLSGTVGTGTCL</sequence>
<name>A0A927MNY8_9ACTN</name>
<accession>A0A927MNY8</accession>
<evidence type="ECO:0000313" key="2">
    <source>
        <dbReference type="Proteomes" id="UP000638648"/>
    </source>
</evidence>
<protein>
    <submittedName>
        <fullName evidence="1">Uncharacterized protein</fullName>
    </submittedName>
</protein>
<proteinExistence type="predicted"/>